<sequence length="34" mass="3792">MEMGCTGEKPGKGRERFVPSAFAIINRFRSFSQG</sequence>
<reference evidence="1 2" key="2">
    <citation type="submission" date="2007-06" db="EMBL/GenBank/DDBJ databases">
        <title>Draft genome sequence of Pseudoflavonifractor capillosus ATCC 29799.</title>
        <authorList>
            <person name="Sudarsanam P."/>
            <person name="Ley R."/>
            <person name="Guruge J."/>
            <person name="Turnbaugh P.J."/>
            <person name="Mahowald M."/>
            <person name="Liep D."/>
            <person name="Gordon J."/>
        </authorList>
    </citation>
    <scope>NUCLEOTIDE SEQUENCE [LARGE SCALE GENOMIC DNA]</scope>
    <source>
        <strain evidence="1 2">ATCC 29799</strain>
    </source>
</reference>
<name>A6NPW7_9FIRM</name>
<keyword evidence="2" id="KW-1185">Reference proteome</keyword>
<dbReference type="Proteomes" id="UP000003639">
    <property type="component" value="Unassembled WGS sequence"/>
</dbReference>
<evidence type="ECO:0000313" key="1">
    <source>
        <dbReference type="EMBL" id="EDN01892.1"/>
    </source>
</evidence>
<reference evidence="1 2" key="1">
    <citation type="submission" date="2007-04" db="EMBL/GenBank/DDBJ databases">
        <authorList>
            <person name="Fulton L."/>
            <person name="Clifton S."/>
            <person name="Fulton B."/>
            <person name="Xu J."/>
            <person name="Minx P."/>
            <person name="Pepin K.H."/>
            <person name="Johnson M."/>
            <person name="Thiruvilangam P."/>
            <person name="Bhonagiri V."/>
            <person name="Nash W.E."/>
            <person name="Mardis E.R."/>
            <person name="Wilson R.K."/>
        </authorList>
    </citation>
    <scope>NUCLEOTIDE SEQUENCE [LARGE SCALE GENOMIC DNA]</scope>
    <source>
        <strain evidence="1 2">ATCC 29799</strain>
    </source>
</reference>
<accession>A6NPW7</accession>
<organism evidence="1 2">
    <name type="scientific">Pseudoflavonifractor capillosus ATCC 29799</name>
    <dbReference type="NCBI Taxonomy" id="411467"/>
    <lineage>
        <taxon>Bacteria</taxon>
        <taxon>Bacillati</taxon>
        <taxon>Bacillota</taxon>
        <taxon>Clostridia</taxon>
        <taxon>Eubacteriales</taxon>
        <taxon>Oscillospiraceae</taxon>
        <taxon>Pseudoflavonifractor</taxon>
    </lineage>
</organism>
<comment type="caution">
    <text evidence="1">The sequence shown here is derived from an EMBL/GenBank/DDBJ whole genome shotgun (WGS) entry which is preliminary data.</text>
</comment>
<evidence type="ECO:0000313" key="2">
    <source>
        <dbReference type="Proteomes" id="UP000003639"/>
    </source>
</evidence>
<proteinExistence type="predicted"/>
<dbReference type="AlphaFoldDB" id="A6NPW7"/>
<protein>
    <submittedName>
        <fullName evidence="1">Uncharacterized protein</fullName>
    </submittedName>
</protein>
<gene>
    <name evidence="1" type="ORF">BACCAP_00234</name>
</gene>
<dbReference type="EMBL" id="AAXG02000002">
    <property type="protein sequence ID" value="EDN01892.1"/>
    <property type="molecule type" value="Genomic_DNA"/>
</dbReference>